<organism evidence="2 3">
    <name type="scientific">Alloyangia pacifica</name>
    <dbReference type="NCBI Taxonomy" id="311180"/>
    <lineage>
        <taxon>Bacteria</taxon>
        <taxon>Pseudomonadati</taxon>
        <taxon>Pseudomonadota</taxon>
        <taxon>Alphaproteobacteria</taxon>
        <taxon>Rhodobacterales</taxon>
        <taxon>Roseobacteraceae</taxon>
        <taxon>Alloyangia</taxon>
    </lineage>
</organism>
<dbReference type="EMBL" id="FOZW01000026">
    <property type="protein sequence ID" value="SFT26830.1"/>
    <property type="molecule type" value="Genomic_DNA"/>
</dbReference>
<dbReference type="SUPFAM" id="SSF50346">
    <property type="entry name" value="PRC-barrel domain"/>
    <property type="match status" value="1"/>
</dbReference>
<keyword evidence="3" id="KW-1185">Reference proteome</keyword>
<protein>
    <submittedName>
        <fullName evidence="2">PRC-barrel domain-containing protein</fullName>
    </submittedName>
</protein>
<evidence type="ECO:0000313" key="2">
    <source>
        <dbReference type="EMBL" id="SFT26830.1"/>
    </source>
</evidence>
<evidence type="ECO:0000313" key="3">
    <source>
        <dbReference type="Proteomes" id="UP000199392"/>
    </source>
</evidence>
<dbReference type="InterPro" id="IPR027275">
    <property type="entry name" value="PRC-brl_dom"/>
</dbReference>
<evidence type="ECO:0000259" key="1">
    <source>
        <dbReference type="Pfam" id="PF05239"/>
    </source>
</evidence>
<dbReference type="Pfam" id="PF05239">
    <property type="entry name" value="PRC"/>
    <property type="match status" value="1"/>
</dbReference>
<sequence length="221" mass="24103">MLISLSDLITWRLTGGERDFVLQDLLFDPDGRKLAWAIVAPAGFAAAERLLVTASSLGLPEAEDRALPLHVTEDELQRAPRMKGGREDMLALMATMPPMVVGPFGSPYAPLPAGEADEAEADPRWQAALERYESLADWIGKTVFGRDGEAGTVSDLLYDAARGQLSHIVVDNGKFFHHERRVVPIFEMVTHADHDHGGHIVLDLSLTQIETAPKVSDMVAA</sequence>
<name>A0A1I6WLJ3_9RHOB</name>
<dbReference type="InterPro" id="IPR011033">
    <property type="entry name" value="PRC_barrel-like_sf"/>
</dbReference>
<dbReference type="OrthoDB" id="7865530at2"/>
<dbReference type="AlphaFoldDB" id="A0A1I6WLJ3"/>
<reference evidence="3" key="1">
    <citation type="submission" date="2016-10" db="EMBL/GenBank/DDBJ databases">
        <authorList>
            <person name="Varghese N."/>
            <person name="Submissions S."/>
        </authorList>
    </citation>
    <scope>NUCLEOTIDE SEQUENCE [LARGE SCALE GENOMIC DNA]</scope>
    <source>
        <strain evidence="3">DSM 26894</strain>
    </source>
</reference>
<proteinExistence type="predicted"/>
<feature type="domain" description="PRC-barrel" evidence="1">
    <location>
        <begin position="133"/>
        <end position="185"/>
    </location>
</feature>
<dbReference type="Gene3D" id="2.30.30.240">
    <property type="entry name" value="PRC-barrel domain"/>
    <property type="match status" value="1"/>
</dbReference>
<accession>A0A1I6WLJ3</accession>
<dbReference type="RefSeq" id="WP_092431319.1">
    <property type="nucleotide sequence ID" value="NZ_FNCL01000030.1"/>
</dbReference>
<dbReference type="Proteomes" id="UP000199392">
    <property type="component" value="Unassembled WGS sequence"/>
</dbReference>
<gene>
    <name evidence="2" type="ORF">SAMN04488050_12631</name>
</gene>